<accession>A0A7X0IS33</accession>
<gene>
    <name evidence="1" type="ORF">GGD46_002247</name>
</gene>
<protein>
    <submittedName>
        <fullName evidence="1">Uncharacterized protein</fullName>
    </submittedName>
</protein>
<evidence type="ECO:0000313" key="2">
    <source>
        <dbReference type="Proteomes" id="UP000565576"/>
    </source>
</evidence>
<proteinExistence type="predicted"/>
<organism evidence="1 2">
    <name type="scientific">Rhizobium lusitanum</name>
    <dbReference type="NCBI Taxonomy" id="293958"/>
    <lineage>
        <taxon>Bacteria</taxon>
        <taxon>Pseudomonadati</taxon>
        <taxon>Pseudomonadota</taxon>
        <taxon>Alphaproteobacteria</taxon>
        <taxon>Hyphomicrobiales</taxon>
        <taxon>Rhizobiaceae</taxon>
        <taxon>Rhizobium/Agrobacterium group</taxon>
        <taxon>Rhizobium</taxon>
    </lineage>
</organism>
<dbReference type="Proteomes" id="UP000565576">
    <property type="component" value="Unassembled WGS sequence"/>
</dbReference>
<comment type="caution">
    <text evidence="1">The sequence shown here is derived from an EMBL/GenBank/DDBJ whole genome shotgun (WGS) entry which is preliminary data.</text>
</comment>
<dbReference type="AlphaFoldDB" id="A0A7X0IS33"/>
<reference evidence="1 2" key="1">
    <citation type="submission" date="2020-08" db="EMBL/GenBank/DDBJ databases">
        <title>Genomic Encyclopedia of Type Strains, Phase IV (KMG-V): Genome sequencing to study the core and pangenomes of soil and plant-associated prokaryotes.</title>
        <authorList>
            <person name="Whitman W."/>
        </authorList>
    </citation>
    <scope>NUCLEOTIDE SEQUENCE [LARGE SCALE GENOMIC DNA]</scope>
    <source>
        <strain evidence="1 2">SEMIA 4060</strain>
    </source>
</reference>
<dbReference type="EMBL" id="JACHBG010000004">
    <property type="protein sequence ID" value="MBB6484967.1"/>
    <property type="molecule type" value="Genomic_DNA"/>
</dbReference>
<evidence type="ECO:0000313" key="1">
    <source>
        <dbReference type="EMBL" id="MBB6484967.1"/>
    </source>
</evidence>
<sequence>MHDCGAKCDHEAMIGCYATIVNCISSILLPPFARVSLDGILTGNHLVAYKKKIGNQMVPYFYE</sequence>
<name>A0A7X0IS33_9HYPH</name>